<feature type="chain" id="PRO_5038826878" description="Glycosyl hydrolase family 98 putative carbohydrate-binding module domain-containing protein" evidence="1">
    <location>
        <begin position="24"/>
        <end position="500"/>
    </location>
</feature>
<dbReference type="InterPro" id="IPR038637">
    <property type="entry name" value="NPCBM_sf"/>
</dbReference>
<keyword evidence="1" id="KW-0732">Signal</keyword>
<organism evidence="2 3">
    <name type="scientific">Eubacterium cellulosolvens (strain ATCC 43171 / JCM 9499 / 6)</name>
    <name type="common">Cillobacterium cellulosolvens</name>
    <dbReference type="NCBI Taxonomy" id="633697"/>
    <lineage>
        <taxon>Bacteria</taxon>
        <taxon>Bacillati</taxon>
        <taxon>Bacillota</taxon>
        <taxon>Clostridia</taxon>
        <taxon>Eubacteriales</taxon>
        <taxon>Eubacteriaceae</taxon>
        <taxon>Eubacterium</taxon>
    </lineage>
</organism>
<dbReference type="Gene3D" id="1.25.40.10">
    <property type="entry name" value="Tetratricopeptide repeat domain"/>
    <property type="match status" value="1"/>
</dbReference>
<dbReference type="Proteomes" id="UP000005753">
    <property type="component" value="Chromosome"/>
</dbReference>
<dbReference type="OrthoDB" id="9780101at2"/>
<protein>
    <recommendedName>
        <fullName evidence="4">Glycosyl hydrolase family 98 putative carbohydrate-binding module domain-containing protein</fullName>
    </recommendedName>
</protein>
<dbReference type="EMBL" id="CM001487">
    <property type="protein sequence ID" value="EIM58456.1"/>
    <property type="molecule type" value="Genomic_DNA"/>
</dbReference>
<proteinExistence type="predicted"/>
<feature type="signal peptide" evidence="1">
    <location>
        <begin position="1"/>
        <end position="23"/>
    </location>
</feature>
<dbReference type="PROSITE" id="PS51257">
    <property type="entry name" value="PROKAR_LIPOPROTEIN"/>
    <property type="match status" value="1"/>
</dbReference>
<dbReference type="InterPro" id="IPR008979">
    <property type="entry name" value="Galactose-bd-like_sf"/>
</dbReference>
<keyword evidence="3" id="KW-1185">Reference proteome</keyword>
<evidence type="ECO:0000313" key="2">
    <source>
        <dbReference type="EMBL" id="EIM58456.1"/>
    </source>
</evidence>
<dbReference type="HOGENOM" id="CLU_544854_0_0_9"/>
<reference evidence="2 3" key="2">
    <citation type="submission" date="2012-02" db="EMBL/GenBank/DDBJ databases">
        <title>Improved High-Quality Draft sequence of Eubacterium cellulosolvens 6.</title>
        <authorList>
            <consortium name="US DOE Joint Genome Institute"/>
            <person name="Lucas S."/>
            <person name="Han J."/>
            <person name="Lapidus A."/>
            <person name="Cheng J.-F."/>
            <person name="Goodwin L."/>
            <person name="Pitluck S."/>
            <person name="Peters L."/>
            <person name="Mikhailova N."/>
            <person name="Gu W."/>
            <person name="Detter J.C."/>
            <person name="Han C."/>
            <person name="Tapia R."/>
            <person name="Land M."/>
            <person name="Hauser L."/>
            <person name="Kyrpides N."/>
            <person name="Ivanova N."/>
            <person name="Pagani I."/>
            <person name="Johnson E."/>
            <person name="Mukhopadhyay B."/>
            <person name="Anderson I."/>
            <person name="Woyke T."/>
        </authorList>
    </citation>
    <scope>NUCLEOTIDE SEQUENCE [LARGE SCALE GENOMIC DNA]</scope>
    <source>
        <strain evidence="2 3">6</strain>
    </source>
</reference>
<dbReference type="Gene3D" id="2.60.120.1060">
    <property type="entry name" value="NPCBM/NEW2 domain"/>
    <property type="match status" value="1"/>
</dbReference>
<sequence length="500" mass="57163">MKKTIAKMLCVFLIGLIACCFFTACSSTLEKFEDAFKNGDYDKAIELYVTHIDGDIGEQKVAILFMEEYLSNALKSYASGKGKAITYKNAAYAVEKIERSTKINTDVDTMNERFEKIKKSKFQYKKGKKLLSSGKWVKAMHAFAKIVTDDTENYKDSRKKVDEAEKKYVDSIIEKADMFVKDGDYENAIATVSDATHKLPRRYSKETDPKKIQSITYYGLSSAGKELHDYLDSKTEEWMEISYKSKEYKNIFKTYQAAVNIEGENVPDKINDAYKASITEYLKDVDSRAEEAFGESKDYEAAMQVYKDELADTEELGIDEIKSHLEEKKESYSDYIPINLTTLEYTQKTEYLDVGNDNNSDNNKDVNGKSYNNESIIMPTGGWLAGERASTEDEAYVMYNLNYQYSTLTGVLYRPYTSLSDTHEWKKPTVVKIYGDNQLLYEGPNITNETYDTYDISVDVSGVRNLKIVMMGTWVSEDSGWIGIYDYHPKVCMGEVKLQK</sequence>
<reference evidence="2 3" key="1">
    <citation type="submission" date="2010-08" db="EMBL/GenBank/DDBJ databases">
        <authorList>
            <consortium name="US DOE Joint Genome Institute (JGI-PGF)"/>
            <person name="Lucas S."/>
            <person name="Copeland A."/>
            <person name="Lapidus A."/>
            <person name="Cheng J.-F."/>
            <person name="Bruce D."/>
            <person name="Goodwin L."/>
            <person name="Pitluck S."/>
            <person name="Land M.L."/>
            <person name="Hauser L."/>
            <person name="Chang Y.-J."/>
            <person name="Anderson I.J."/>
            <person name="Johnson E."/>
            <person name="Mulhopadhyay B."/>
            <person name="Kyrpides N."/>
            <person name="Woyke T.J."/>
        </authorList>
    </citation>
    <scope>NUCLEOTIDE SEQUENCE [LARGE SCALE GENOMIC DNA]</scope>
    <source>
        <strain evidence="2 3">6</strain>
    </source>
</reference>
<evidence type="ECO:0008006" key="4">
    <source>
        <dbReference type="Google" id="ProtNLM"/>
    </source>
</evidence>
<dbReference type="AlphaFoldDB" id="I5AXD3"/>
<evidence type="ECO:0000256" key="1">
    <source>
        <dbReference type="SAM" id="SignalP"/>
    </source>
</evidence>
<accession>I5AXD3</accession>
<evidence type="ECO:0000313" key="3">
    <source>
        <dbReference type="Proteomes" id="UP000005753"/>
    </source>
</evidence>
<name>I5AXD3_EUBC6</name>
<gene>
    <name evidence="2" type="ORF">EubceDRAFT1_2755</name>
</gene>
<dbReference type="SUPFAM" id="SSF49785">
    <property type="entry name" value="Galactose-binding domain-like"/>
    <property type="match status" value="1"/>
</dbReference>
<dbReference type="InterPro" id="IPR011990">
    <property type="entry name" value="TPR-like_helical_dom_sf"/>
</dbReference>